<comment type="caution">
    <text evidence="1">The sequence shown here is derived from an EMBL/GenBank/DDBJ whole genome shotgun (WGS) entry which is preliminary data.</text>
</comment>
<sequence>MYLKRVQNLEEANKQLSVQILALRDRWVDPRSQRHESEAALAICRRDLDTVA</sequence>
<organism evidence="1 2">
    <name type="scientific">Rotaria magnacalcarata</name>
    <dbReference type="NCBI Taxonomy" id="392030"/>
    <lineage>
        <taxon>Eukaryota</taxon>
        <taxon>Metazoa</taxon>
        <taxon>Spiralia</taxon>
        <taxon>Gnathifera</taxon>
        <taxon>Rotifera</taxon>
        <taxon>Eurotatoria</taxon>
        <taxon>Bdelloidea</taxon>
        <taxon>Philodinida</taxon>
        <taxon>Philodinidae</taxon>
        <taxon>Rotaria</taxon>
    </lineage>
</organism>
<name>A0A8S3BIS7_9BILA</name>
<dbReference type="EMBL" id="CAJOBI010156928">
    <property type="protein sequence ID" value="CAF4835188.1"/>
    <property type="molecule type" value="Genomic_DNA"/>
</dbReference>
<reference evidence="1" key="1">
    <citation type="submission" date="2021-02" db="EMBL/GenBank/DDBJ databases">
        <authorList>
            <person name="Nowell W R."/>
        </authorList>
    </citation>
    <scope>NUCLEOTIDE SEQUENCE</scope>
</reference>
<evidence type="ECO:0000313" key="2">
    <source>
        <dbReference type="Proteomes" id="UP000676336"/>
    </source>
</evidence>
<evidence type="ECO:0000313" key="1">
    <source>
        <dbReference type="EMBL" id="CAF4835188.1"/>
    </source>
</evidence>
<protein>
    <submittedName>
        <fullName evidence="1">Uncharacterized protein</fullName>
    </submittedName>
</protein>
<gene>
    <name evidence="1" type="ORF">SMN809_LOCUS48675</name>
</gene>
<dbReference type="Proteomes" id="UP000676336">
    <property type="component" value="Unassembled WGS sequence"/>
</dbReference>
<feature type="non-terminal residue" evidence="1">
    <location>
        <position position="1"/>
    </location>
</feature>
<dbReference type="AlphaFoldDB" id="A0A8S3BIS7"/>
<accession>A0A8S3BIS7</accession>
<proteinExistence type="predicted"/>